<proteinExistence type="predicted"/>
<reference evidence="1 2" key="1">
    <citation type="journal article" date="2014" name="Genome Biol. Evol.">
        <title>The genome of the myxosporean Thelohanellus kitauei shows adaptations to nutrient acquisition within its fish host.</title>
        <authorList>
            <person name="Yang Y."/>
            <person name="Xiong J."/>
            <person name="Zhou Z."/>
            <person name="Huo F."/>
            <person name="Miao W."/>
            <person name="Ran C."/>
            <person name="Liu Y."/>
            <person name="Zhang J."/>
            <person name="Feng J."/>
            <person name="Wang M."/>
            <person name="Wang M."/>
            <person name="Wang L."/>
            <person name="Yao B."/>
        </authorList>
    </citation>
    <scope>NUCLEOTIDE SEQUENCE [LARGE SCALE GENOMIC DNA]</scope>
    <source>
        <strain evidence="1">Wuqing</strain>
    </source>
</reference>
<protein>
    <submittedName>
        <fullName evidence="1">Uncharacterized protein</fullName>
    </submittedName>
</protein>
<organism evidence="1 2">
    <name type="scientific">Thelohanellus kitauei</name>
    <name type="common">Myxosporean</name>
    <dbReference type="NCBI Taxonomy" id="669202"/>
    <lineage>
        <taxon>Eukaryota</taxon>
        <taxon>Metazoa</taxon>
        <taxon>Cnidaria</taxon>
        <taxon>Myxozoa</taxon>
        <taxon>Myxosporea</taxon>
        <taxon>Bivalvulida</taxon>
        <taxon>Platysporina</taxon>
        <taxon>Myxobolidae</taxon>
        <taxon>Thelohanellus</taxon>
    </lineage>
</organism>
<dbReference type="Proteomes" id="UP000031668">
    <property type="component" value="Unassembled WGS sequence"/>
</dbReference>
<accession>A0A0C2MLZ2</accession>
<evidence type="ECO:0000313" key="2">
    <source>
        <dbReference type="Proteomes" id="UP000031668"/>
    </source>
</evidence>
<name>A0A0C2MLZ2_THEKT</name>
<gene>
    <name evidence="1" type="ORF">RF11_07783</name>
</gene>
<comment type="caution">
    <text evidence="1">The sequence shown here is derived from an EMBL/GenBank/DDBJ whole genome shotgun (WGS) entry which is preliminary data.</text>
</comment>
<keyword evidence="2" id="KW-1185">Reference proteome</keyword>
<dbReference type="EMBL" id="JWZT01002884">
    <property type="protein sequence ID" value="KII68231.1"/>
    <property type="molecule type" value="Genomic_DNA"/>
</dbReference>
<dbReference type="AlphaFoldDB" id="A0A0C2MLZ2"/>
<sequence>MKFHIEDISVEPLVTDKMIDRYNEFAREFNRNMMVRDALKMSNALDQFSVHPLSLRRRHELDSSEFQATYTFEPHLAPLSYRASSYYYRPSSQSSVDYLMYKEIRNIYFQEAHGTIYLFGYIC</sequence>
<evidence type="ECO:0000313" key="1">
    <source>
        <dbReference type="EMBL" id="KII68231.1"/>
    </source>
</evidence>